<dbReference type="InterPro" id="IPR030395">
    <property type="entry name" value="GP_PDE_dom"/>
</dbReference>
<dbReference type="EMBL" id="JACXAA010000006">
    <property type="protein sequence ID" value="MBD2754769.1"/>
    <property type="molecule type" value="Genomic_DNA"/>
</dbReference>
<dbReference type="SUPFAM" id="SSF51695">
    <property type="entry name" value="PLC-like phosphodiesterases"/>
    <property type="match status" value="1"/>
</dbReference>
<dbReference type="PROSITE" id="PS51704">
    <property type="entry name" value="GP_PDE"/>
    <property type="match status" value="1"/>
</dbReference>
<accession>A0A927B3M4</accession>
<dbReference type="Gene3D" id="3.20.20.190">
    <property type="entry name" value="Phosphatidylinositol (PI) phosphodiesterase"/>
    <property type="match status" value="1"/>
</dbReference>
<evidence type="ECO:0000259" key="1">
    <source>
        <dbReference type="PROSITE" id="PS51704"/>
    </source>
</evidence>
<dbReference type="InterPro" id="IPR017946">
    <property type="entry name" value="PLC-like_Pdiesterase_TIM-brl"/>
</dbReference>
<reference evidence="2" key="1">
    <citation type="submission" date="2020-09" db="EMBL/GenBank/DDBJ databases">
        <authorList>
            <person name="Kim M.K."/>
        </authorList>
    </citation>
    <scope>NUCLEOTIDE SEQUENCE</scope>
    <source>
        <strain evidence="2">BT704</strain>
    </source>
</reference>
<gene>
    <name evidence="2" type="ORF">IC230_17825</name>
</gene>
<dbReference type="AlphaFoldDB" id="A0A927B3M4"/>
<proteinExistence type="predicted"/>
<name>A0A927B3M4_9BACT</name>
<dbReference type="Pfam" id="PF03009">
    <property type="entry name" value="GDPD"/>
    <property type="match status" value="1"/>
</dbReference>
<comment type="caution">
    <text evidence="2">The sequence shown here is derived from an EMBL/GenBank/DDBJ whole genome shotgun (WGS) entry which is preliminary data.</text>
</comment>
<dbReference type="PANTHER" id="PTHR46211:SF14">
    <property type="entry name" value="GLYCEROPHOSPHODIESTER PHOSPHODIESTERASE"/>
    <property type="match status" value="1"/>
</dbReference>
<dbReference type="PROSITE" id="PS51257">
    <property type="entry name" value="PROKAR_LIPOPROTEIN"/>
    <property type="match status" value="1"/>
</dbReference>
<sequence>MKSVIYFLLGVLLILTGSCRKNYEAPVPYAFNNTPGAGHFVPSVRQSMEGVYAVSDGAGQFGGQVVLKWTYLLNGADTNHYLSIFTGTDAGYFNLEGNPKADSLVLNGYWRKLVNTSTGLVQLTVKSKHNGRLQVYDTNKLETADTLVLEGLYSNDKASPTQKLTLTYRRPLNSRPFSIMAHRSGGRTSDLLPVSENSVEMIKLASRLGATGIEIDVRYTKDGVPILYHDNALNLRLIQKNGLTGPIENYTYEQLNTLVRLVNGEKIPTLEEALETVVTNTSLSLVWLDTKYIGPMDKVQAIQQKYRQKAILNRRNLRIIIGLPTTEAVDQYKALANKDNTPILCELDTAITRSLGARIWAPRWTLGPQTQEVLAMKAEGTTVFVWTLDEPKFIQEFVSQNNFDGILSNYSSVVAYYHYSEQQ</sequence>
<dbReference type="PROSITE" id="PS50007">
    <property type="entry name" value="PIPLC_X_DOMAIN"/>
    <property type="match status" value="1"/>
</dbReference>
<organism evidence="2 3">
    <name type="scientific">Spirosoma validum</name>
    <dbReference type="NCBI Taxonomy" id="2771355"/>
    <lineage>
        <taxon>Bacteria</taxon>
        <taxon>Pseudomonadati</taxon>
        <taxon>Bacteroidota</taxon>
        <taxon>Cytophagia</taxon>
        <taxon>Cytophagales</taxon>
        <taxon>Cytophagaceae</taxon>
        <taxon>Spirosoma</taxon>
    </lineage>
</organism>
<dbReference type="RefSeq" id="WP_191040394.1">
    <property type="nucleotide sequence ID" value="NZ_JACXAA010000006.1"/>
</dbReference>
<dbReference type="Proteomes" id="UP000653797">
    <property type="component" value="Unassembled WGS sequence"/>
</dbReference>
<protein>
    <submittedName>
        <fullName evidence="2">Glycerophosphodiester phosphodiesterase</fullName>
    </submittedName>
</protein>
<feature type="domain" description="GP-PDE" evidence="1">
    <location>
        <begin position="177"/>
        <end position="418"/>
    </location>
</feature>
<dbReference type="GO" id="GO:0008081">
    <property type="term" value="F:phosphoric diester hydrolase activity"/>
    <property type="evidence" value="ECO:0007669"/>
    <property type="project" value="InterPro"/>
</dbReference>
<dbReference type="GO" id="GO:0006629">
    <property type="term" value="P:lipid metabolic process"/>
    <property type="evidence" value="ECO:0007669"/>
    <property type="project" value="InterPro"/>
</dbReference>
<evidence type="ECO:0000313" key="3">
    <source>
        <dbReference type="Proteomes" id="UP000653797"/>
    </source>
</evidence>
<evidence type="ECO:0000313" key="2">
    <source>
        <dbReference type="EMBL" id="MBD2754769.1"/>
    </source>
</evidence>
<keyword evidence="3" id="KW-1185">Reference proteome</keyword>
<dbReference type="PANTHER" id="PTHR46211">
    <property type="entry name" value="GLYCEROPHOSPHORYL DIESTER PHOSPHODIESTERASE"/>
    <property type="match status" value="1"/>
</dbReference>